<evidence type="ECO:0000256" key="4">
    <source>
        <dbReference type="HAMAP-Rule" id="MF_00329"/>
    </source>
</evidence>
<keyword evidence="2 4" id="KW-0689">Ribosomal protein</keyword>
<dbReference type="NCBIfam" id="NF003079">
    <property type="entry name" value="PRK04005.1"/>
    <property type="match status" value="1"/>
</dbReference>
<dbReference type="PANTHER" id="PTHR10934:SF2">
    <property type="entry name" value="LARGE RIBOSOMAL SUBUNIT PROTEIN EL18"/>
    <property type="match status" value="1"/>
</dbReference>
<dbReference type="PANTHER" id="PTHR10934">
    <property type="entry name" value="60S RIBOSOMAL PROTEIN L18"/>
    <property type="match status" value="1"/>
</dbReference>
<organism evidence="6">
    <name type="scientific">Candidatus Methanophagaceae archaeon ANME-1 ERB6</name>
    <dbReference type="NCBI Taxonomy" id="2759912"/>
    <lineage>
        <taxon>Archaea</taxon>
        <taxon>Methanobacteriati</taxon>
        <taxon>Methanobacteriota</taxon>
        <taxon>Stenosarchaea group</taxon>
        <taxon>Methanomicrobia</taxon>
        <taxon>Candidatus Methanophagales</taxon>
        <taxon>Candidatus Methanophagaceae</taxon>
    </lineage>
</organism>
<dbReference type="Gene3D" id="3.100.10.10">
    <property type="match status" value="1"/>
</dbReference>
<dbReference type="HAMAP" id="MF_00329">
    <property type="entry name" value="Ribosomal_eL18"/>
    <property type="match status" value="1"/>
</dbReference>
<name>A0A7G9YWD2_9EURY</name>
<dbReference type="InterPro" id="IPR021132">
    <property type="entry name" value="Ribosomal_eL18/eL18-A/B/_CS"/>
</dbReference>
<dbReference type="AlphaFoldDB" id="A0A7G9YWD2"/>
<protein>
    <recommendedName>
        <fullName evidence="4">Large ribosomal subunit protein eL18</fullName>
    </recommendedName>
</protein>
<evidence type="ECO:0000259" key="5">
    <source>
        <dbReference type="Pfam" id="PF17135"/>
    </source>
</evidence>
<feature type="domain" description="Large ribosomal subunit protein uL15/eL18" evidence="5">
    <location>
        <begin position="3"/>
        <end position="127"/>
    </location>
</feature>
<reference evidence="6" key="1">
    <citation type="submission" date="2020-06" db="EMBL/GenBank/DDBJ databases">
        <title>Unique genomic features of the anaerobic methanotrophic archaea.</title>
        <authorList>
            <person name="Chadwick G.L."/>
            <person name="Skennerton C.T."/>
            <person name="Laso-Perez R."/>
            <person name="Leu A.O."/>
            <person name="Speth D.R."/>
            <person name="Yu H."/>
            <person name="Morgan-Lang C."/>
            <person name="Hatzenpichler R."/>
            <person name="Goudeau D."/>
            <person name="Malmstrom R."/>
            <person name="Brazelton W.J."/>
            <person name="Woyke T."/>
            <person name="Hallam S.J."/>
            <person name="Tyson G.W."/>
            <person name="Wegener G."/>
            <person name="Boetius A."/>
            <person name="Orphan V."/>
        </authorList>
    </citation>
    <scope>NUCLEOTIDE SEQUENCE</scope>
</reference>
<accession>A0A7G9YWD2</accession>
<dbReference type="GO" id="GO:0003723">
    <property type="term" value="F:RNA binding"/>
    <property type="evidence" value="ECO:0007669"/>
    <property type="project" value="TreeGrafter"/>
</dbReference>
<evidence type="ECO:0000313" key="6">
    <source>
        <dbReference type="EMBL" id="QNO52316.1"/>
    </source>
</evidence>
<dbReference type="InterPro" id="IPR036227">
    <property type="entry name" value="Ribosomal_uL15/eL18_sf"/>
</dbReference>
<dbReference type="GO" id="GO:0022625">
    <property type="term" value="C:cytosolic large ribosomal subunit"/>
    <property type="evidence" value="ECO:0007669"/>
    <property type="project" value="TreeGrafter"/>
</dbReference>
<dbReference type="InterPro" id="IPR021131">
    <property type="entry name" value="Ribosomal_uL15/eL18"/>
</dbReference>
<keyword evidence="3 4" id="KW-0687">Ribonucleoprotein</keyword>
<sequence length="129" mass="14249">MRTKRKTNPQINRLIKDLKGIARENSAPIWRDIAKRLEKPRRNYAAVNLSKINRYSSANDTILVPGKVLSAGTLENPITVAALGFSKKAFEKITESVEGKVKSKGKCKCISIEELAKDNPKGTGVKIIT</sequence>
<dbReference type="PROSITE" id="PS01106">
    <property type="entry name" value="RIBOSOMAL_L18E"/>
    <property type="match status" value="1"/>
</dbReference>
<evidence type="ECO:0000256" key="1">
    <source>
        <dbReference type="ARBA" id="ARBA00006815"/>
    </source>
</evidence>
<dbReference type="EMBL" id="MT631506">
    <property type="protein sequence ID" value="QNO52316.1"/>
    <property type="molecule type" value="Genomic_DNA"/>
</dbReference>
<evidence type="ECO:0000256" key="3">
    <source>
        <dbReference type="ARBA" id="ARBA00023274"/>
    </source>
</evidence>
<evidence type="ECO:0000256" key="2">
    <source>
        <dbReference type="ARBA" id="ARBA00022980"/>
    </source>
</evidence>
<dbReference type="InterPro" id="IPR022947">
    <property type="entry name" value="Ribosomal_eL18_arc"/>
</dbReference>
<dbReference type="GO" id="GO:0003735">
    <property type="term" value="F:structural constituent of ribosome"/>
    <property type="evidence" value="ECO:0007669"/>
    <property type="project" value="InterPro"/>
</dbReference>
<comment type="similarity">
    <text evidence="1 4">Belongs to the eukaryotic ribosomal protein eL18 family.</text>
</comment>
<dbReference type="Pfam" id="PF17135">
    <property type="entry name" value="Ribosomal_L18"/>
    <property type="match status" value="1"/>
</dbReference>
<dbReference type="GO" id="GO:0006412">
    <property type="term" value="P:translation"/>
    <property type="evidence" value="ECO:0007669"/>
    <property type="project" value="UniProtKB-UniRule"/>
</dbReference>
<dbReference type="SUPFAM" id="SSF52080">
    <property type="entry name" value="Ribosomal proteins L15p and L18e"/>
    <property type="match status" value="1"/>
</dbReference>
<proteinExistence type="inferred from homology"/>
<gene>
    <name evidence="4" type="primary">rpl18e</name>
    <name evidence="6" type="ORF">FGFEBGFE_00039</name>
</gene>
<dbReference type="InterPro" id="IPR000039">
    <property type="entry name" value="Ribosomal_eL18"/>
</dbReference>